<reference evidence="2" key="1">
    <citation type="submission" date="2020-06" db="EMBL/GenBank/DDBJ databases">
        <authorList>
            <person name="Onetto C."/>
        </authorList>
    </citation>
    <scope>NUCLEOTIDE SEQUENCE</scope>
</reference>
<dbReference type="EMBL" id="CAIJEN010000002">
    <property type="protein sequence ID" value="CAD0083355.1"/>
    <property type="molecule type" value="Genomic_DNA"/>
</dbReference>
<organism evidence="2 3">
    <name type="scientific">Aureobasidium vineae</name>
    <dbReference type="NCBI Taxonomy" id="2773715"/>
    <lineage>
        <taxon>Eukaryota</taxon>
        <taxon>Fungi</taxon>
        <taxon>Dikarya</taxon>
        <taxon>Ascomycota</taxon>
        <taxon>Pezizomycotina</taxon>
        <taxon>Dothideomycetes</taxon>
        <taxon>Dothideomycetidae</taxon>
        <taxon>Dothideales</taxon>
        <taxon>Saccotheciaceae</taxon>
        <taxon>Aureobasidium</taxon>
    </lineage>
</organism>
<evidence type="ECO:0000313" key="3">
    <source>
        <dbReference type="Proteomes" id="UP000716446"/>
    </source>
</evidence>
<dbReference type="AlphaFoldDB" id="A0A9N8JA31"/>
<proteinExistence type="predicted"/>
<comment type="caution">
    <text evidence="2">The sequence shown here is derived from an EMBL/GenBank/DDBJ whole genome shotgun (WGS) entry which is preliminary data.</text>
</comment>
<evidence type="ECO:0000256" key="1">
    <source>
        <dbReference type="SAM" id="MobiDB-lite"/>
    </source>
</evidence>
<accession>A0A9N8JA31</accession>
<protein>
    <submittedName>
        <fullName evidence="2">Uncharacterized protein</fullName>
    </submittedName>
</protein>
<evidence type="ECO:0000313" key="2">
    <source>
        <dbReference type="EMBL" id="CAD0083355.1"/>
    </source>
</evidence>
<keyword evidence="3" id="KW-1185">Reference proteome</keyword>
<sequence length="292" mass="34019">MNNRVPHHTTEQQAHQQHEISAEPRRLLPAPLAVEKDVIIICKTPNGQVNREYRFKRMVICRHSARIDDLCLRRPGSTADIIYVYVEHSPNLFAHYERWVRKSELPILDVTFVDQRDVLVLWINMYELAREMEDCRLVAAINTRIIDVAKLGSWSFYKRSVVDYLKKAPDGNELRQLLLDLHVARFESGLFKRYFWMLGPRLRFAIARRKMMAETPTMDGVEKTCAYHQHDRLYPWGDCGGKVVLTWTGKASMTLHRKLLLVIGTGVRLRVPMEFASLRLRAKQSLHNCIVA</sequence>
<feature type="region of interest" description="Disordered" evidence="1">
    <location>
        <begin position="1"/>
        <end position="21"/>
    </location>
</feature>
<dbReference type="Proteomes" id="UP000716446">
    <property type="component" value="Unassembled WGS sequence"/>
</dbReference>
<name>A0A9N8JA31_9PEZI</name>
<gene>
    <name evidence="2" type="ORF">AWRI4619_LOCUS1922</name>
</gene>